<sequence>MSDIKDDEVANNGMSHGRIRHVPFYKFQFRCEERAVKRKEFSFKLKEIFYKKELERAMLLTKLKEIEEEEIKMLRKSMVVRANPVPDFYHRLSPPPSPKVEFNNTPPTTAKSPKLGHGRMSTPARG</sequence>
<dbReference type="EMBL" id="CM042883">
    <property type="protein sequence ID" value="KAI4377150.1"/>
    <property type="molecule type" value="Genomic_DNA"/>
</dbReference>
<evidence type="ECO:0000313" key="2">
    <source>
        <dbReference type="Proteomes" id="UP001057402"/>
    </source>
</evidence>
<protein>
    <submittedName>
        <fullName evidence="1">Uncharacterized protein</fullName>
    </submittedName>
</protein>
<comment type="caution">
    <text evidence="1">The sequence shown here is derived from an EMBL/GenBank/DDBJ whole genome shotgun (WGS) entry which is preliminary data.</text>
</comment>
<name>A0ACB9REL4_9MYRT</name>
<accession>A0ACB9REL4</accession>
<evidence type="ECO:0000313" key="1">
    <source>
        <dbReference type="EMBL" id="KAI4377150.1"/>
    </source>
</evidence>
<organism evidence="1 2">
    <name type="scientific">Melastoma candidum</name>
    <dbReference type="NCBI Taxonomy" id="119954"/>
    <lineage>
        <taxon>Eukaryota</taxon>
        <taxon>Viridiplantae</taxon>
        <taxon>Streptophyta</taxon>
        <taxon>Embryophyta</taxon>
        <taxon>Tracheophyta</taxon>
        <taxon>Spermatophyta</taxon>
        <taxon>Magnoliopsida</taxon>
        <taxon>eudicotyledons</taxon>
        <taxon>Gunneridae</taxon>
        <taxon>Pentapetalae</taxon>
        <taxon>rosids</taxon>
        <taxon>malvids</taxon>
        <taxon>Myrtales</taxon>
        <taxon>Melastomataceae</taxon>
        <taxon>Melastomatoideae</taxon>
        <taxon>Melastomateae</taxon>
        <taxon>Melastoma</taxon>
    </lineage>
</organism>
<keyword evidence="2" id="KW-1185">Reference proteome</keyword>
<reference evidence="2" key="1">
    <citation type="journal article" date="2023" name="Front. Plant Sci.">
        <title>Chromosomal-level genome assembly of Melastoma candidum provides insights into trichome evolution.</title>
        <authorList>
            <person name="Zhong Y."/>
            <person name="Wu W."/>
            <person name="Sun C."/>
            <person name="Zou P."/>
            <person name="Liu Y."/>
            <person name="Dai S."/>
            <person name="Zhou R."/>
        </authorList>
    </citation>
    <scope>NUCLEOTIDE SEQUENCE [LARGE SCALE GENOMIC DNA]</scope>
</reference>
<proteinExistence type="predicted"/>
<gene>
    <name evidence="1" type="ORF">MLD38_014830</name>
</gene>
<dbReference type="Proteomes" id="UP001057402">
    <property type="component" value="Chromosome 4"/>
</dbReference>